<dbReference type="Gene3D" id="3.10.50.40">
    <property type="match status" value="1"/>
</dbReference>
<dbReference type="InterPro" id="IPR027304">
    <property type="entry name" value="Trigger_fact/SurA_dom_sf"/>
</dbReference>
<dbReference type="SUPFAM" id="SSF109998">
    <property type="entry name" value="Triger factor/SurA peptide-binding domain-like"/>
    <property type="match status" value="1"/>
</dbReference>
<gene>
    <name evidence="13" type="ORF">MNBD_ALPHA09-148</name>
</gene>
<evidence type="ECO:0000256" key="5">
    <source>
        <dbReference type="ARBA" id="ARBA00022989"/>
    </source>
</evidence>
<dbReference type="PANTHER" id="PTHR47529">
    <property type="entry name" value="PEPTIDYL-PROLYL CIS-TRANS ISOMERASE D"/>
    <property type="match status" value="1"/>
</dbReference>
<evidence type="ECO:0000256" key="1">
    <source>
        <dbReference type="ARBA" id="ARBA00004382"/>
    </source>
</evidence>
<dbReference type="InterPro" id="IPR000297">
    <property type="entry name" value="PPIase_PpiC"/>
</dbReference>
<evidence type="ECO:0000259" key="12">
    <source>
        <dbReference type="PROSITE" id="PS50198"/>
    </source>
</evidence>
<keyword evidence="4 11" id="KW-0812">Transmembrane</keyword>
<dbReference type="EMBL" id="UOEM01000014">
    <property type="protein sequence ID" value="VAW10438.1"/>
    <property type="molecule type" value="Genomic_DNA"/>
</dbReference>
<organism evidence="13">
    <name type="scientific">hydrothermal vent metagenome</name>
    <dbReference type="NCBI Taxonomy" id="652676"/>
    <lineage>
        <taxon>unclassified sequences</taxon>
        <taxon>metagenomes</taxon>
        <taxon>ecological metagenomes</taxon>
    </lineage>
</organism>
<keyword evidence="2" id="KW-1003">Cell membrane</keyword>
<dbReference type="PANTHER" id="PTHR47529:SF1">
    <property type="entry name" value="PERIPLASMIC CHAPERONE PPID"/>
    <property type="match status" value="1"/>
</dbReference>
<dbReference type="GO" id="GO:0003755">
    <property type="term" value="F:peptidyl-prolyl cis-trans isomerase activity"/>
    <property type="evidence" value="ECO:0007669"/>
    <property type="project" value="InterPro"/>
</dbReference>
<evidence type="ECO:0000256" key="6">
    <source>
        <dbReference type="ARBA" id="ARBA00023136"/>
    </source>
</evidence>
<feature type="transmembrane region" description="Helical" evidence="11">
    <location>
        <begin position="12"/>
        <end position="31"/>
    </location>
</feature>
<evidence type="ECO:0000256" key="8">
    <source>
        <dbReference type="ARBA" id="ARBA00038408"/>
    </source>
</evidence>
<evidence type="ECO:0000256" key="2">
    <source>
        <dbReference type="ARBA" id="ARBA00022475"/>
    </source>
</evidence>
<keyword evidence="7" id="KW-0143">Chaperone</keyword>
<evidence type="ECO:0000256" key="4">
    <source>
        <dbReference type="ARBA" id="ARBA00022692"/>
    </source>
</evidence>
<comment type="similarity">
    <text evidence="8">Belongs to the PpiD chaperone family.</text>
</comment>
<evidence type="ECO:0000256" key="3">
    <source>
        <dbReference type="ARBA" id="ARBA00022519"/>
    </source>
</evidence>
<reference evidence="13" key="1">
    <citation type="submission" date="2018-06" db="EMBL/GenBank/DDBJ databases">
        <authorList>
            <person name="Zhirakovskaya E."/>
        </authorList>
    </citation>
    <scope>NUCLEOTIDE SEQUENCE</scope>
</reference>
<evidence type="ECO:0000256" key="11">
    <source>
        <dbReference type="SAM" id="Phobius"/>
    </source>
</evidence>
<keyword evidence="6 11" id="KW-0472">Membrane</keyword>
<dbReference type="GO" id="GO:0005886">
    <property type="term" value="C:plasma membrane"/>
    <property type="evidence" value="ECO:0007669"/>
    <property type="project" value="UniProtKB-SubCell"/>
</dbReference>
<dbReference type="InterPro" id="IPR046357">
    <property type="entry name" value="PPIase_dom_sf"/>
</dbReference>
<proteinExistence type="inferred from homology"/>
<evidence type="ECO:0000256" key="10">
    <source>
        <dbReference type="ARBA" id="ARBA00042775"/>
    </source>
</evidence>
<accession>A0A3B0SXX6</accession>
<evidence type="ECO:0000256" key="9">
    <source>
        <dbReference type="ARBA" id="ARBA00040743"/>
    </source>
</evidence>
<dbReference type="Pfam" id="PF13145">
    <property type="entry name" value="Rotamase_2"/>
    <property type="match status" value="1"/>
</dbReference>
<dbReference type="Pfam" id="PF13624">
    <property type="entry name" value="SurA_N_3"/>
    <property type="match status" value="1"/>
</dbReference>
<evidence type="ECO:0000256" key="7">
    <source>
        <dbReference type="ARBA" id="ARBA00023186"/>
    </source>
</evidence>
<evidence type="ECO:0000313" key="13">
    <source>
        <dbReference type="EMBL" id="VAW10438.1"/>
    </source>
</evidence>
<dbReference type="InterPro" id="IPR052029">
    <property type="entry name" value="PpiD_chaperone"/>
</dbReference>
<dbReference type="AlphaFoldDB" id="A0A3B0SXX6"/>
<comment type="subcellular location">
    <subcellularLocation>
        <location evidence="1">Cell inner membrane</location>
        <topology evidence="1">Single-pass type II membrane protein</topology>
        <orientation evidence="1">Periplasmic side</orientation>
    </subcellularLocation>
</comment>
<sequence>MLEALRKTTGSWITKIFLGILVLSFAVWGVADIFRDFGTGSIATVGETEIETYAFQSAYRREMATVAARLGRQLTPDEARALGIDRRVLSELLTTATLVNQASVLGLGISDDFIADQIVNSAEFKDAFGRFDRSRFEQLLANNGLSEAGFVTRSRNLAVRDQIAATVAGSPHVPKVLTGALNEFQNGERVVEYFTLPAIDPASIDTPSADDLEKFYDANKPRFTLPEFRKLNLLVLAPADLILTIEVSDEDIATEYDARRAQYETVEKRAIDQLYFSDDAKAAEASDKMAAGADFMVVAAEYGYSAKDIDLGLIERTDIVDEKIADTAFILKKGEISGAIKGLLGSAIVRVRDIEEGVLRSLEEVSGEIKTRIALERARDEVIDLHETIEDERAGGLSLAEIARKLNLRHVVIDAVDRSGKAPDGKPATDLPPNPEILRLAYESDTGVENDPIDQADGGFVWVDVEAVTPPALRPYAEVATEVEELWREDKLAAVMRDKAQSLVNSGREGVSIAGLAARVDVELQTSEPFNRSSASAPFNNGLVQAVFATPQGGFVRGHGRQGDTFIVARVKEIIVPEAATGEDAEGLETTLVAALEADLFEQYVGGLQGRFGVSVNTNVLGALTGEAAGLGGMADAPGHPSTPHTH</sequence>
<keyword evidence="5 11" id="KW-1133">Transmembrane helix</keyword>
<name>A0A3B0SXX6_9ZZZZ</name>
<keyword evidence="3" id="KW-0997">Cell inner membrane</keyword>
<dbReference type="SUPFAM" id="SSF54534">
    <property type="entry name" value="FKBP-like"/>
    <property type="match status" value="1"/>
</dbReference>
<protein>
    <recommendedName>
        <fullName evidence="9">Periplasmic chaperone PpiD</fullName>
    </recommendedName>
    <alternativeName>
        <fullName evidence="10">Periplasmic folding chaperone</fullName>
    </alternativeName>
</protein>
<dbReference type="PROSITE" id="PS50198">
    <property type="entry name" value="PPIC_PPIASE_2"/>
    <property type="match status" value="1"/>
</dbReference>
<feature type="domain" description="PpiC" evidence="12">
    <location>
        <begin position="245"/>
        <end position="353"/>
    </location>
</feature>